<dbReference type="Pfam" id="PF14905">
    <property type="entry name" value="OMP_b-brl_3"/>
    <property type="match status" value="1"/>
</dbReference>
<dbReference type="Gene3D" id="2.60.40.1120">
    <property type="entry name" value="Carboxypeptidase-like, regulatory domain"/>
    <property type="match status" value="1"/>
</dbReference>
<accession>H6RG76</accession>
<dbReference type="EMBL" id="FO117596">
    <property type="protein sequence ID" value="CCG00037.1"/>
    <property type="molecule type" value="Genomic_DNA"/>
</dbReference>
<sequence length="903" mass="102330">MKYITTIIFLSLSLASFSQVKLQGVIRDSLGSPLELANVIAINKATKTLDSYAITNDEGLFRLDLKKNTIYSIQASYIGMKSLDKVLETKEDNITQDFVMIQDNSLDEVELTYEMPVTISGDTLVYNADSFNTGTERKLEDVLKNLPGVEINDDGQIEVEGKVVTKLMVEGKDFFDGDTKLATKNIPSNAVDKVQVLKNYSEVGQLGGVTNNQDNIAINIKLKDGKKNFWFGNITVGAGDSEANDLYLAQPKLFYYSPEYSINFIGDLNNIGEVGFSRRDYYNFSGGFRSPSRNSGTNLSLGNNDISSLVLQNNRAKDINTKFAAANFSWSPKKTLDFGGFAIFSNTKNELQENRSTQYSDADLGIPNEDTESNTIQNNDLGLAKLTTKFQPNANNQLEYEALGNLSKSSQDQQFNSSINGSINQLEDINPFSFNQSLNYYYTLNETNIFAFEAQHLIKDEDPFYNAILEDKANYNGTANDLGLNGSQINYNLAQEKRVQSNQVDAKLDYWNILNKKSNINFTLGTIASRQQFDSKIFQNLDDQSVLDPTPAIAGGLSTNDIAYDFSDVYLGLHYRLKYRKFTFTPGVSAHAYSISNTQFNEKTTDNFYRFLPDFNMRYDIKKSETLNLTYRMQTQFTDVSQFASGLVLNNYNSLFTGSPELQSALSHNVNLSYYSFNMFNYTNIFANINYSKSIDNIRTESIFTPGSVIRVSTPFNSNFADENLSASGRYQRTFGKLRGSVRANLNYSKFNQFIQGRRSVNESFSQTYRAEFRTNFRTAPNVDLSYRYSIQDNNLGANTTKFFTKSPTIEIDALFLKSFTFKTDYSYNDFSDEQSSINTYEFWNASLSYRKDEDSKFEYELKATNLLDTRSQNQSNASNISVSATEYFIQPRYLTFRVRFEL</sequence>
<dbReference type="SUPFAM" id="SSF49464">
    <property type="entry name" value="Carboxypeptidase regulatory domain-like"/>
    <property type="match status" value="1"/>
</dbReference>
<dbReference type="Pfam" id="PF13620">
    <property type="entry name" value="CarboxypepD_reg"/>
    <property type="match status" value="1"/>
</dbReference>
<protein>
    <recommendedName>
        <fullName evidence="1">Outer membrane protein beta-barrel domain-containing protein</fullName>
    </recommendedName>
</protein>
<dbReference type="InterPro" id="IPR041700">
    <property type="entry name" value="OMP_b-brl_3"/>
</dbReference>
<evidence type="ECO:0000259" key="1">
    <source>
        <dbReference type="Pfam" id="PF14905"/>
    </source>
</evidence>
<reference evidence="2" key="1">
    <citation type="journal article" date="2012" name="Environ. Microbiol.">
        <title>Genomic content of uncultured Bacteroidetes from contrasting oceanic provinces in the North Atlantic Ocean.</title>
        <authorList>
            <person name="Gomez-Pereira P.R."/>
            <person name="Schuler M."/>
            <person name="Fuchs B.M."/>
            <person name="Bennke C."/>
            <person name="Teeling H."/>
            <person name="Waldmann J."/>
            <person name="Richter M."/>
            <person name="Barbe V."/>
            <person name="Bataille E."/>
            <person name="Glockner F.O."/>
            <person name="Amann R."/>
        </authorList>
    </citation>
    <scope>NUCLEOTIDE SEQUENCE</scope>
</reference>
<name>H6RG76_9BACT</name>
<reference evidence="2" key="2">
    <citation type="submission" date="2012-02" db="EMBL/GenBank/DDBJ databases">
        <authorList>
            <person name="Genoscope - CEA"/>
        </authorList>
    </citation>
    <scope>NUCLEOTIDE SEQUENCE</scope>
</reference>
<dbReference type="SUPFAM" id="SSF56935">
    <property type="entry name" value="Porins"/>
    <property type="match status" value="1"/>
</dbReference>
<evidence type="ECO:0000313" key="2">
    <source>
        <dbReference type="EMBL" id="CCG00037.1"/>
    </source>
</evidence>
<proteinExistence type="predicted"/>
<dbReference type="AlphaFoldDB" id="H6RG76"/>
<gene>
    <name evidence="2" type="ORF">VIS_S3CGB60024</name>
</gene>
<organism evidence="2">
    <name type="scientific">uncultured Flavobacteriia bacterium</name>
    <dbReference type="NCBI Taxonomy" id="212695"/>
    <lineage>
        <taxon>Bacteria</taxon>
        <taxon>Pseudomonadati</taxon>
        <taxon>Bacteroidota</taxon>
        <taxon>Flavobacteriia</taxon>
        <taxon>environmental samples</taxon>
    </lineage>
</organism>
<feature type="domain" description="Outer membrane protein beta-barrel" evidence="1">
    <location>
        <begin position="480"/>
        <end position="899"/>
    </location>
</feature>
<dbReference type="InterPro" id="IPR008969">
    <property type="entry name" value="CarboxyPept-like_regulatory"/>
</dbReference>